<organism evidence="1 2">
    <name type="scientific">Podospora fimiseda</name>
    <dbReference type="NCBI Taxonomy" id="252190"/>
    <lineage>
        <taxon>Eukaryota</taxon>
        <taxon>Fungi</taxon>
        <taxon>Dikarya</taxon>
        <taxon>Ascomycota</taxon>
        <taxon>Pezizomycotina</taxon>
        <taxon>Sordariomycetes</taxon>
        <taxon>Sordariomycetidae</taxon>
        <taxon>Sordariales</taxon>
        <taxon>Podosporaceae</taxon>
        <taxon>Podospora</taxon>
    </lineage>
</organism>
<reference evidence="1" key="2">
    <citation type="submission" date="2023-05" db="EMBL/GenBank/DDBJ databases">
        <authorList>
            <consortium name="Lawrence Berkeley National Laboratory"/>
            <person name="Steindorff A."/>
            <person name="Hensen N."/>
            <person name="Bonometti L."/>
            <person name="Westerberg I."/>
            <person name="Brannstrom I.O."/>
            <person name="Guillou S."/>
            <person name="Cros-Aarteil S."/>
            <person name="Calhoun S."/>
            <person name="Haridas S."/>
            <person name="Kuo A."/>
            <person name="Mondo S."/>
            <person name="Pangilinan J."/>
            <person name="Riley R."/>
            <person name="Labutti K."/>
            <person name="Andreopoulos B."/>
            <person name="Lipzen A."/>
            <person name="Chen C."/>
            <person name="Yanf M."/>
            <person name="Daum C."/>
            <person name="Ng V."/>
            <person name="Clum A."/>
            <person name="Ohm R."/>
            <person name="Martin F."/>
            <person name="Silar P."/>
            <person name="Natvig D."/>
            <person name="Lalanne C."/>
            <person name="Gautier V."/>
            <person name="Ament-Velasquez S.L."/>
            <person name="Kruys A."/>
            <person name="Hutchinson M.I."/>
            <person name="Powell A.J."/>
            <person name="Barry K."/>
            <person name="Miller A.N."/>
            <person name="Grigoriev I.V."/>
            <person name="Debuchy R."/>
            <person name="Gladieux P."/>
            <person name="Thoren M.H."/>
            <person name="Johannesson H."/>
        </authorList>
    </citation>
    <scope>NUCLEOTIDE SEQUENCE</scope>
    <source>
        <strain evidence="1">CBS 990.96</strain>
    </source>
</reference>
<keyword evidence="2" id="KW-1185">Reference proteome</keyword>
<dbReference type="Proteomes" id="UP001301958">
    <property type="component" value="Unassembled WGS sequence"/>
</dbReference>
<reference evidence="1" key="1">
    <citation type="journal article" date="2023" name="Mol. Phylogenet. Evol.">
        <title>Genome-scale phylogeny and comparative genomics of the fungal order Sordariales.</title>
        <authorList>
            <person name="Hensen N."/>
            <person name="Bonometti L."/>
            <person name="Westerberg I."/>
            <person name="Brannstrom I.O."/>
            <person name="Guillou S."/>
            <person name="Cros-Aarteil S."/>
            <person name="Calhoun S."/>
            <person name="Haridas S."/>
            <person name="Kuo A."/>
            <person name="Mondo S."/>
            <person name="Pangilinan J."/>
            <person name="Riley R."/>
            <person name="LaButti K."/>
            <person name="Andreopoulos B."/>
            <person name="Lipzen A."/>
            <person name="Chen C."/>
            <person name="Yan M."/>
            <person name="Daum C."/>
            <person name="Ng V."/>
            <person name="Clum A."/>
            <person name="Steindorff A."/>
            <person name="Ohm R.A."/>
            <person name="Martin F."/>
            <person name="Silar P."/>
            <person name="Natvig D.O."/>
            <person name="Lalanne C."/>
            <person name="Gautier V."/>
            <person name="Ament-Velasquez S.L."/>
            <person name="Kruys A."/>
            <person name="Hutchinson M.I."/>
            <person name="Powell A.J."/>
            <person name="Barry K."/>
            <person name="Miller A.N."/>
            <person name="Grigoriev I.V."/>
            <person name="Debuchy R."/>
            <person name="Gladieux P."/>
            <person name="Hiltunen Thoren M."/>
            <person name="Johannesson H."/>
        </authorList>
    </citation>
    <scope>NUCLEOTIDE SEQUENCE</scope>
    <source>
        <strain evidence="1">CBS 990.96</strain>
    </source>
</reference>
<accession>A0AAN7BQ78</accession>
<comment type="caution">
    <text evidence="1">The sequence shown here is derived from an EMBL/GenBank/DDBJ whole genome shotgun (WGS) entry which is preliminary data.</text>
</comment>
<gene>
    <name evidence="1" type="ORF">QBC38DRAFT_364000</name>
</gene>
<feature type="non-terminal residue" evidence="1">
    <location>
        <position position="106"/>
    </location>
</feature>
<dbReference type="EMBL" id="MU865330">
    <property type="protein sequence ID" value="KAK4227544.1"/>
    <property type="molecule type" value="Genomic_DNA"/>
</dbReference>
<protein>
    <submittedName>
        <fullName evidence="1">Uncharacterized protein</fullName>
    </submittedName>
</protein>
<sequence length="106" mass="12350">MDQVHRPRFPAGFLRVTKRAFVEIASFKIVPDEVIIRWWRAFTAAFRLTGDPRTGRLENFWWHVWGSDRKNLSGPVLARLLRRVTLGRTYVPLGRPRKPSPSPSEP</sequence>
<evidence type="ECO:0000313" key="1">
    <source>
        <dbReference type="EMBL" id="KAK4227544.1"/>
    </source>
</evidence>
<name>A0AAN7BQ78_9PEZI</name>
<dbReference type="AlphaFoldDB" id="A0AAN7BQ78"/>
<evidence type="ECO:0000313" key="2">
    <source>
        <dbReference type="Proteomes" id="UP001301958"/>
    </source>
</evidence>
<proteinExistence type="predicted"/>